<dbReference type="EMBL" id="QQAH01000019">
    <property type="protein sequence ID" value="RDD80262.1"/>
    <property type="molecule type" value="Genomic_DNA"/>
</dbReference>
<accession>A0A369UHM8</accession>
<evidence type="ECO:0000313" key="2">
    <source>
        <dbReference type="Proteomes" id="UP000253782"/>
    </source>
</evidence>
<keyword evidence="2" id="KW-1185">Reference proteome</keyword>
<evidence type="ECO:0000313" key="1">
    <source>
        <dbReference type="EMBL" id="RDD80262.1"/>
    </source>
</evidence>
<dbReference type="Proteomes" id="UP000253782">
    <property type="component" value="Unassembled WGS sequence"/>
</dbReference>
<name>A0A369UHM8_9GAMM</name>
<organism evidence="1 2">
    <name type="scientific">Dyella tabacisoli</name>
    <dbReference type="NCBI Taxonomy" id="2282381"/>
    <lineage>
        <taxon>Bacteria</taxon>
        <taxon>Pseudomonadati</taxon>
        <taxon>Pseudomonadota</taxon>
        <taxon>Gammaproteobacteria</taxon>
        <taxon>Lysobacterales</taxon>
        <taxon>Rhodanobacteraceae</taxon>
        <taxon>Dyella</taxon>
    </lineage>
</organism>
<comment type="caution">
    <text evidence="1">The sequence shown here is derived from an EMBL/GenBank/DDBJ whole genome shotgun (WGS) entry which is preliminary data.</text>
</comment>
<dbReference type="OrthoDB" id="8583929at2"/>
<dbReference type="AlphaFoldDB" id="A0A369UHM8"/>
<reference evidence="1 2" key="1">
    <citation type="submission" date="2018-07" db="EMBL/GenBank/DDBJ databases">
        <title>Dyella tabacisoli L4-6T, whole genome shotgun sequence.</title>
        <authorList>
            <person name="Zhou X.-K."/>
            <person name="Li W.-J."/>
            <person name="Duan Y.-Q."/>
        </authorList>
    </citation>
    <scope>NUCLEOTIDE SEQUENCE [LARGE SCALE GENOMIC DNA]</scope>
    <source>
        <strain evidence="1 2">L4-6</strain>
    </source>
</reference>
<proteinExistence type="predicted"/>
<gene>
    <name evidence="1" type="ORF">DVJ77_18210</name>
</gene>
<sequence length="189" mass="19907">MVASWTVPTTPSNPGSQVIYFFPGLEQLPNVQSILQPVLGWNGYNDAAWTLASWNCCVDGTTFHSDPINASDGDQVIGDTYSTCAPGVSCSNWAIVSTNVSTGQNSTLNTDPYGALTWVFGGVLEAYGVDTCDQYPASGSISFTDIGVYTLDGNPVASPPWNNSYPVGSQSPQCNYGVSATSSTSTLVY</sequence>
<protein>
    <submittedName>
        <fullName evidence="1">Uncharacterized protein</fullName>
    </submittedName>
</protein>